<name>A0A0F9V928_9ZZZZ</name>
<dbReference type="SUPFAM" id="SSF53649">
    <property type="entry name" value="Alkaline phosphatase-like"/>
    <property type="match status" value="1"/>
</dbReference>
<accession>A0A0F9V928</accession>
<dbReference type="AlphaFoldDB" id="A0A0F9V928"/>
<feature type="domain" description="Sulfatase N-terminal" evidence="1">
    <location>
        <begin position="6"/>
        <end position="134"/>
    </location>
</feature>
<dbReference type="PANTHER" id="PTHR43751">
    <property type="entry name" value="SULFATASE"/>
    <property type="match status" value="1"/>
</dbReference>
<protein>
    <recommendedName>
        <fullName evidence="1">Sulfatase N-terminal domain-containing protein</fullName>
    </recommendedName>
</protein>
<proteinExistence type="predicted"/>
<reference evidence="2" key="1">
    <citation type="journal article" date="2015" name="Nature">
        <title>Complex archaea that bridge the gap between prokaryotes and eukaryotes.</title>
        <authorList>
            <person name="Spang A."/>
            <person name="Saw J.H."/>
            <person name="Jorgensen S.L."/>
            <person name="Zaremba-Niedzwiedzka K."/>
            <person name="Martijn J."/>
            <person name="Lind A.E."/>
            <person name="van Eijk R."/>
            <person name="Schleper C."/>
            <person name="Guy L."/>
            <person name="Ettema T.J."/>
        </authorList>
    </citation>
    <scope>NUCLEOTIDE SEQUENCE</scope>
</reference>
<gene>
    <name evidence="2" type="ORF">LCGC14_0513530</name>
</gene>
<dbReference type="PANTHER" id="PTHR43751:SF3">
    <property type="entry name" value="SULFATASE N-TERMINAL DOMAIN-CONTAINING PROTEIN"/>
    <property type="match status" value="1"/>
</dbReference>
<sequence>MQKIENILLLTLDGLSYNRLGVSGNKKVQTPTIDYLFNNSISCTNAFSNGQPTQMAFPCIFTSSYPLDYGGYNRGIKNRPKSLVEILKTNKYHTATFRTTSGINDYFYYGRGFIEKYEIYDIRRFWKVFYKVYYSFYEDLLLKQKISTAEFLSEVYENLVDAFSELIVFCRRKKSELKSGIFCDNPVITKYNYSLLLSLVSNELKILMDDPGRYISKYRDIFPRINGFFDQSFVLNGTDHRATLKEYISGEYLKSLIINWIEKNRERPFFLWSHFMDIHERNYDLGIKKTKCRTFLDRYFHTTQKKIDENCNNAISYVDVQIADIISLLKKINLFEKTLIVLAADHGAALLKPRRKAHKAMLFYDEFVRIPLLFFNPNIPRKKVDDLCGLIDLAPTILDLLNLPPEPFFKGVSVHSKKAPTKKYVYIENIGRGPSDISRNSINLCVRSKNYKYMFNEDCSNHSNIKREKFYDLNKDPLETKNIVKSKKYSKILKRYQIIAQNRCKQIRREYYRFKNLQEII</sequence>
<dbReference type="EMBL" id="LAZR01000630">
    <property type="protein sequence ID" value="KKN62293.1"/>
    <property type="molecule type" value="Genomic_DNA"/>
</dbReference>
<dbReference type="InterPro" id="IPR017850">
    <property type="entry name" value="Alkaline_phosphatase_core_sf"/>
</dbReference>
<comment type="caution">
    <text evidence="2">The sequence shown here is derived from an EMBL/GenBank/DDBJ whole genome shotgun (WGS) entry which is preliminary data.</text>
</comment>
<organism evidence="2">
    <name type="scientific">marine sediment metagenome</name>
    <dbReference type="NCBI Taxonomy" id="412755"/>
    <lineage>
        <taxon>unclassified sequences</taxon>
        <taxon>metagenomes</taxon>
        <taxon>ecological metagenomes</taxon>
    </lineage>
</organism>
<evidence type="ECO:0000259" key="1">
    <source>
        <dbReference type="Pfam" id="PF00884"/>
    </source>
</evidence>
<dbReference type="Gene3D" id="3.40.720.10">
    <property type="entry name" value="Alkaline Phosphatase, subunit A"/>
    <property type="match status" value="2"/>
</dbReference>
<dbReference type="InterPro" id="IPR000917">
    <property type="entry name" value="Sulfatase_N"/>
</dbReference>
<feature type="domain" description="Sulfatase N-terminal" evidence="1">
    <location>
        <begin position="246"/>
        <end position="402"/>
    </location>
</feature>
<dbReference type="InterPro" id="IPR052701">
    <property type="entry name" value="GAG_Ulvan_Degrading_Sulfatases"/>
</dbReference>
<dbReference type="Pfam" id="PF00884">
    <property type="entry name" value="Sulfatase"/>
    <property type="match status" value="2"/>
</dbReference>
<evidence type="ECO:0000313" key="2">
    <source>
        <dbReference type="EMBL" id="KKN62293.1"/>
    </source>
</evidence>